<feature type="compositionally biased region" description="Low complexity" evidence="1">
    <location>
        <begin position="532"/>
        <end position="575"/>
    </location>
</feature>
<protein>
    <submittedName>
        <fullName evidence="2">Uncharacterized protein</fullName>
    </submittedName>
</protein>
<organism evidence="2 3">
    <name type="scientific">Pandoraea nosoerga</name>
    <dbReference type="NCBI Taxonomy" id="2508296"/>
    <lineage>
        <taxon>Bacteria</taxon>
        <taxon>Pseudomonadati</taxon>
        <taxon>Pseudomonadota</taxon>
        <taxon>Betaproteobacteria</taxon>
        <taxon>Burkholderiales</taxon>
        <taxon>Burkholderiaceae</taxon>
        <taxon>Pandoraea</taxon>
    </lineage>
</organism>
<feature type="compositionally biased region" description="Basic and acidic residues" evidence="1">
    <location>
        <begin position="402"/>
        <end position="414"/>
    </location>
</feature>
<sequence length="582" mass="62624">MGFPRIFSSQVTPPVVTLNHRAKSGDLHDSFGSDFERLGQTSPLASKSPTRPWGACPVRRRSTPGGTMQVSYHAWLADLGRDCHAAMAMKAGPAACDAVSGRLRNWQKSFLTDIDARRRFEGDRHDALHDIGRAGRVSDAPHLRAFPMGACQVQVKAIAGLSTWLARQSASRATSALSPGDPANDAAPEAAGRTIAQIAARLAMLAHATDLRDTMFVHTAKSISNRIAQLTCERRDLFLLNDMTREAEDIVGRAGERVPLRLALRGDKCMLKPAKSRSMFPACVRRARREAAALAMMLGHSPNEPVTLQTLRDQGFGRHESTVLLGDARWAGPLETARDESWLCGRIRELENAKRVGLGLLETMRESVARSYRAAAPALAVDDSAPDAVAQTPLAGPAEPSLSRDAHEPARAAPREAMMPSEGTHRRASCVDDLTPEALTPPLGPPVAQSSPVDEAQPRSGPARSGRHRDGPPSARPRALPGLRSVGDMQQTRRPDKFEEEADRVLAWHAEAGKRASQRARVMSVPTPLTPSPRHAATPSTSATSATSATSPTSPTLVSTVSPVSPARSRPSSMRPMPPIRE</sequence>
<evidence type="ECO:0000256" key="1">
    <source>
        <dbReference type="SAM" id="MobiDB-lite"/>
    </source>
</evidence>
<proteinExistence type="predicted"/>
<dbReference type="AlphaFoldDB" id="A0A5E4TK68"/>
<gene>
    <name evidence="2" type="ORF">PNO31109_01424</name>
</gene>
<feature type="region of interest" description="Disordered" evidence="1">
    <location>
        <begin position="38"/>
        <end position="60"/>
    </location>
</feature>
<dbReference type="EMBL" id="CABPSC010000004">
    <property type="protein sequence ID" value="VVD87483.1"/>
    <property type="molecule type" value="Genomic_DNA"/>
</dbReference>
<reference evidence="2 3" key="1">
    <citation type="submission" date="2019-08" db="EMBL/GenBank/DDBJ databases">
        <authorList>
            <person name="Peeters C."/>
        </authorList>
    </citation>
    <scope>NUCLEOTIDE SEQUENCE [LARGE SCALE GENOMIC DNA]</scope>
    <source>
        <strain evidence="2 3">LMG 31109</strain>
    </source>
</reference>
<feature type="region of interest" description="Disordered" evidence="1">
    <location>
        <begin position="383"/>
        <end position="582"/>
    </location>
</feature>
<feature type="compositionally biased region" description="Polar residues" evidence="1">
    <location>
        <begin position="39"/>
        <end position="49"/>
    </location>
</feature>
<keyword evidence="3" id="KW-1185">Reference proteome</keyword>
<accession>A0A5E4TK68</accession>
<evidence type="ECO:0000313" key="3">
    <source>
        <dbReference type="Proteomes" id="UP000367825"/>
    </source>
</evidence>
<evidence type="ECO:0000313" key="2">
    <source>
        <dbReference type="EMBL" id="VVD87483.1"/>
    </source>
</evidence>
<feature type="compositionally biased region" description="Basic and acidic residues" evidence="1">
    <location>
        <begin position="491"/>
        <end position="514"/>
    </location>
</feature>
<dbReference type="Proteomes" id="UP000367825">
    <property type="component" value="Unassembled WGS sequence"/>
</dbReference>
<name>A0A5E4TK68_9BURK</name>